<proteinExistence type="predicted"/>
<evidence type="ECO:0000256" key="5">
    <source>
        <dbReference type="ARBA" id="ARBA00022989"/>
    </source>
</evidence>
<reference evidence="11" key="1">
    <citation type="journal article" date="2019" name="Int. J. Syst. Evol. Microbiol.">
        <title>The Global Catalogue of Microorganisms (GCM) 10K type strain sequencing project: providing services to taxonomists for standard genome sequencing and annotation.</title>
        <authorList>
            <consortium name="The Broad Institute Genomics Platform"/>
            <consortium name="The Broad Institute Genome Sequencing Center for Infectious Disease"/>
            <person name="Wu L."/>
            <person name="Ma J."/>
        </authorList>
    </citation>
    <scope>NUCLEOTIDE SEQUENCE [LARGE SCALE GENOMIC DNA]</scope>
    <source>
        <strain evidence="11">JCM 1417</strain>
    </source>
</reference>
<sequence>MEGKNKYISFFKIVRTIEPMIFKSCPIFTIVVILTTILHSLTYVGNTFMTQKFFDSITAVSSWKVELKIVYLMLGGLCVSLVLTQVLNGVSNFLSNALVNKAKGTIGKILNHKSSKLNATDFENPTLLDDINKAQKGLEGGLWMSLILIAIVTFYIPYFIFMGIYLYKLKPILSISIILIFIPVSISQLVRIKVFTNLEDKVAPIRREYEHYEKCIVDREYYKETRLLGGFFYFQKRYISTLNLMNKNNWQAERKSGLAELAMKMLTLIGYMGVLALLVYALLDGSISIGAFGAVFSSIGFMFSLMNEVICMHIGTIAENLGAVKNFVRFLEIPERKGEDVEIVGVPSILIDNVEFTYPGTDKTSLKDISLKVNSGETIAIVGENGAGKSTLVRIITGIYSPTKGHALINGMDIAKISSKELYKTTSGVFQKYQRYKMTLRDNISISDSSNEIKEALLKDATVKADFQVSKEKFEEGYDTMLSREFDGIDLSGGQWQRLAIARGFYKDSNMIILDEPTAAIDPIEETKIYKKFKKMSKDKTAIIVTHRLGSAKIADRIVVMDKGEIVQVGTHDELISVDGKYSEMYEAQSKWYITNKEEKAV</sequence>
<evidence type="ECO:0000256" key="3">
    <source>
        <dbReference type="ARBA" id="ARBA00022741"/>
    </source>
</evidence>
<keyword evidence="4 10" id="KW-0067">ATP-binding</keyword>
<dbReference type="RefSeq" id="WP_343825801.1">
    <property type="nucleotide sequence ID" value="NZ_BAAACI010000006.1"/>
</dbReference>
<dbReference type="InterPro" id="IPR003593">
    <property type="entry name" value="AAA+_ATPase"/>
</dbReference>
<dbReference type="InterPro" id="IPR036640">
    <property type="entry name" value="ABC1_TM_sf"/>
</dbReference>
<keyword evidence="2 7" id="KW-0812">Transmembrane</keyword>
<dbReference type="PROSITE" id="PS50929">
    <property type="entry name" value="ABC_TM1F"/>
    <property type="match status" value="1"/>
</dbReference>
<feature type="domain" description="ABC transporter" evidence="8">
    <location>
        <begin position="349"/>
        <end position="588"/>
    </location>
</feature>
<dbReference type="PROSITE" id="PS50893">
    <property type="entry name" value="ABC_TRANSPORTER_2"/>
    <property type="match status" value="1"/>
</dbReference>
<keyword evidence="5 7" id="KW-1133">Transmembrane helix</keyword>
<protein>
    <submittedName>
        <fullName evidence="10">ABC transporter ATP-binding protein</fullName>
    </submittedName>
</protein>
<feature type="domain" description="ABC transmembrane type-1" evidence="9">
    <location>
        <begin position="30"/>
        <end position="310"/>
    </location>
</feature>
<feature type="transmembrane region" description="Helical" evidence="7">
    <location>
        <begin position="172"/>
        <end position="190"/>
    </location>
</feature>
<evidence type="ECO:0000259" key="8">
    <source>
        <dbReference type="PROSITE" id="PS50893"/>
    </source>
</evidence>
<keyword evidence="11" id="KW-1185">Reference proteome</keyword>
<name>A0ABP3VXR9_CLOSU</name>
<dbReference type="EMBL" id="BAAACI010000006">
    <property type="protein sequence ID" value="GAA0772447.1"/>
    <property type="molecule type" value="Genomic_DNA"/>
</dbReference>
<dbReference type="CDD" id="cd03228">
    <property type="entry name" value="ABCC_MRP_Like"/>
    <property type="match status" value="1"/>
</dbReference>
<dbReference type="GO" id="GO:0005524">
    <property type="term" value="F:ATP binding"/>
    <property type="evidence" value="ECO:0007669"/>
    <property type="project" value="UniProtKB-KW"/>
</dbReference>
<dbReference type="SMART" id="SM00382">
    <property type="entry name" value="AAA"/>
    <property type="match status" value="1"/>
</dbReference>
<dbReference type="Proteomes" id="UP001501047">
    <property type="component" value="Unassembled WGS sequence"/>
</dbReference>
<dbReference type="Gene3D" id="3.40.50.300">
    <property type="entry name" value="P-loop containing nucleotide triphosphate hydrolases"/>
    <property type="match status" value="1"/>
</dbReference>
<dbReference type="InterPro" id="IPR011527">
    <property type="entry name" value="ABC1_TM_dom"/>
</dbReference>
<evidence type="ECO:0000256" key="7">
    <source>
        <dbReference type="SAM" id="Phobius"/>
    </source>
</evidence>
<dbReference type="InterPro" id="IPR027417">
    <property type="entry name" value="P-loop_NTPase"/>
</dbReference>
<evidence type="ECO:0000313" key="10">
    <source>
        <dbReference type="EMBL" id="GAA0772447.1"/>
    </source>
</evidence>
<dbReference type="InterPro" id="IPR003439">
    <property type="entry name" value="ABC_transporter-like_ATP-bd"/>
</dbReference>
<evidence type="ECO:0000313" key="11">
    <source>
        <dbReference type="Proteomes" id="UP001501047"/>
    </source>
</evidence>
<feature type="transmembrane region" description="Helical" evidence="7">
    <location>
        <begin position="142"/>
        <end position="166"/>
    </location>
</feature>
<dbReference type="InterPro" id="IPR039421">
    <property type="entry name" value="Type_1_exporter"/>
</dbReference>
<dbReference type="PANTHER" id="PTHR24221">
    <property type="entry name" value="ATP-BINDING CASSETTE SUB-FAMILY B"/>
    <property type="match status" value="1"/>
</dbReference>
<dbReference type="Pfam" id="PF00005">
    <property type="entry name" value="ABC_tran"/>
    <property type="match status" value="1"/>
</dbReference>
<dbReference type="Gene3D" id="1.20.1560.10">
    <property type="entry name" value="ABC transporter type 1, transmembrane domain"/>
    <property type="match status" value="1"/>
</dbReference>
<evidence type="ECO:0000256" key="2">
    <source>
        <dbReference type="ARBA" id="ARBA00022692"/>
    </source>
</evidence>
<evidence type="ECO:0000256" key="4">
    <source>
        <dbReference type="ARBA" id="ARBA00022840"/>
    </source>
</evidence>
<evidence type="ECO:0000256" key="1">
    <source>
        <dbReference type="ARBA" id="ARBA00004651"/>
    </source>
</evidence>
<dbReference type="PANTHER" id="PTHR24221:SF646">
    <property type="entry name" value="HAEMOLYSIN SECRETION ATP-BINDING PROTEIN"/>
    <property type="match status" value="1"/>
</dbReference>
<keyword evidence="3" id="KW-0547">Nucleotide-binding</keyword>
<organism evidence="10 11">
    <name type="scientific">Clostridium subterminale</name>
    <dbReference type="NCBI Taxonomy" id="1550"/>
    <lineage>
        <taxon>Bacteria</taxon>
        <taxon>Bacillati</taxon>
        <taxon>Bacillota</taxon>
        <taxon>Clostridia</taxon>
        <taxon>Eubacteriales</taxon>
        <taxon>Clostridiaceae</taxon>
        <taxon>Clostridium</taxon>
    </lineage>
</organism>
<evidence type="ECO:0000256" key="6">
    <source>
        <dbReference type="ARBA" id="ARBA00023136"/>
    </source>
</evidence>
<evidence type="ECO:0000259" key="9">
    <source>
        <dbReference type="PROSITE" id="PS50929"/>
    </source>
</evidence>
<gene>
    <name evidence="10" type="ORF">GCM10008908_18740</name>
</gene>
<keyword evidence="6 7" id="KW-0472">Membrane</keyword>
<comment type="caution">
    <text evidence="10">The sequence shown here is derived from an EMBL/GenBank/DDBJ whole genome shotgun (WGS) entry which is preliminary data.</text>
</comment>
<dbReference type="SUPFAM" id="SSF52540">
    <property type="entry name" value="P-loop containing nucleoside triphosphate hydrolases"/>
    <property type="match status" value="1"/>
</dbReference>
<dbReference type="PROSITE" id="PS00211">
    <property type="entry name" value="ABC_TRANSPORTER_1"/>
    <property type="match status" value="1"/>
</dbReference>
<dbReference type="SUPFAM" id="SSF90123">
    <property type="entry name" value="ABC transporter transmembrane region"/>
    <property type="match status" value="1"/>
</dbReference>
<feature type="transmembrane region" description="Helical" evidence="7">
    <location>
        <begin position="69"/>
        <end position="94"/>
    </location>
</feature>
<comment type="subcellular location">
    <subcellularLocation>
        <location evidence="1">Cell membrane</location>
        <topology evidence="1">Multi-pass membrane protein</topology>
    </subcellularLocation>
</comment>
<accession>A0ABP3VXR9</accession>
<feature type="transmembrane region" description="Helical" evidence="7">
    <location>
        <begin position="21"/>
        <end position="44"/>
    </location>
</feature>
<dbReference type="InterPro" id="IPR017871">
    <property type="entry name" value="ABC_transporter-like_CS"/>
</dbReference>